<dbReference type="Proteomes" id="UP000824504">
    <property type="component" value="Chromosome"/>
</dbReference>
<proteinExistence type="predicted"/>
<accession>A0ABX8SJM2</accession>
<name>A0ABX8SJM2_9ACTN</name>
<protein>
    <submittedName>
        <fullName evidence="1">Universal stress protein</fullName>
    </submittedName>
</protein>
<sequence length="159" mass="16873">MRVLVWIAPATWPAAVEAAKLRPEDDDLTLAAVDDAGQVPRPIGGLMGRGSPPRDEASAALTADQAARLVEKAAAALGRDCATAVLTGETERAVTRACDDADLLILARDGDRSRLGPPSLGRAARFILDHAPCTVELIWPENPPSLSTIPPKPRHEPRH</sequence>
<keyword evidence="2" id="KW-1185">Reference proteome</keyword>
<reference evidence="1 2" key="1">
    <citation type="submission" date="2021-07" db="EMBL/GenBank/DDBJ databases">
        <title>complete genome sequencing of Tessaracoccus sp.J1M15.</title>
        <authorList>
            <person name="Bae J.-W."/>
            <person name="Kim D.-y."/>
        </authorList>
    </citation>
    <scope>NUCLEOTIDE SEQUENCE [LARGE SCALE GENOMIC DNA]</scope>
    <source>
        <strain evidence="1 2">J1M15</strain>
    </source>
</reference>
<dbReference type="RefSeq" id="WP_219082613.1">
    <property type="nucleotide sequence ID" value="NZ_CP079216.1"/>
</dbReference>
<evidence type="ECO:0000313" key="1">
    <source>
        <dbReference type="EMBL" id="QXT63079.1"/>
    </source>
</evidence>
<gene>
    <name evidence="1" type="ORF">KDB89_00885</name>
</gene>
<evidence type="ECO:0000313" key="2">
    <source>
        <dbReference type="Proteomes" id="UP000824504"/>
    </source>
</evidence>
<organism evidence="1 2">
    <name type="scientific">Tessaracoccus palaemonis</name>
    <dbReference type="NCBI Taxonomy" id="2829499"/>
    <lineage>
        <taxon>Bacteria</taxon>
        <taxon>Bacillati</taxon>
        <taxon>Actinomycetota</taxon>
        <taxon>Actinomycetes</taxon>
        <taxon>Propionibacteriales</taxon>
        <taxon>Propionibacteriaceae</taxon>
        <taxon>Tessaracoccus</taxon>
    </lineage>
</organism>
<dbReference type="EMBL" id="CP079216">
    <property type="protein sequence ID" value="QXT63079.1"/>
    <property type="molecule type" value="Genomic_DNA"/>
</dbReference>